<keyword evidence="9" id="KW-0133">Cell shape</keyword>
<comment type="catalytic activity">
    <reaction evidence="12">
        <text>Preferential cleavage: (Ac)2-L-Lys-D-Ala-|-D-Ala. Also transpeptidation of peptidyl-alanyl moieties that are N-acyl substituents of D-alanine.</text>
        <dbReference type="EC" id="3.4.16.4"/>
    </reaction>
</comment>
<gene>
    <name evidence="18" type="ORF">BO219_05290</name>
</gene>
<evidence type="ECO:0000313" key="19">
    <source>
        <dbReference type="Proteomes" id="UP000188458"/>
    </source>
</evidence>
<evidence type="ECO:0000256" key="12">
    <source>
        <dbReference type="ARBA" id="ARBA00034000"/>
    </source>
</evidence>
<keyword evidence="10" id="KW-0573">Peptidoglycan synthesis</keyword>
<proteinExistence type="inferred from homology"/>
<accession>A0A1V3FSX1</accession>
<dbReference type="UniPathway" id="UPA00219"/>
<dbReference type="GO" id="GO:0008360">
    <property type="term" value="P:regulation of cell shape"/>
    <property type="evidence" value="ECO:0007669"/>
    <property type="project" value="UniProtKB-KW"/>
</dbReference>
<feature type="active site" evidence="13">
    <location>
        <position position="120"/>
    </location>
</feature>
<organism evidence="18 19">
    <name type="scientific">Anoxybacillus kestanbolensis</name>
    <dbReference type="NCBI Taxonomy" id="227476"/>
    <lineage>
        <taxon>Bacteria</taxon>
        <taxon>Bacillati</taxon>
        <taxon>Bacillota</taxon>
        <taxon>Bacilli</taxon>
        <taxon>Bacillales</taxon>
        <taxon>Anoxybacillaceae</taxon>
        <taxon>Anoxybacillus</taxon>
    </lineage>
</organism>
<evidence type="ECO:0000256" key="6">
    <source>
        <dbReference type="ARBA" id="ARBA00022670"/>
    </source>
</evidence>
<dbReference type="Gene3D" id="3.40.710.10">
    <property type="entry name" value="DD-peptidase/beta-lactamase superfamily"/>
    <property type="match status" value="1"/>
</dbReference>
<dbReference type="Gene3D" id="2.60.410.10">
    <property type="entry name" value="D-Ala-D-Ala carboxypeptidase, C-terminal domain"/>
    <property type="match status" value="1"/>
</dbReference>
<protein>
    <recommendedName>
        <fullName evidence="4">serine-type D-Ala-D-Ala carboxypeptidase</fullName>
        <ecNumber evidence="4">3.4.16.4</ecNumber>
    </recommendedName>
</protein>
<comment type="pathway">
    <text evidence="2">Cell wall biogenesis; peptidoglycan biosynthesis.</text>
</comment>
<evidence type="ECO:0000256" key="11">
    <source>
        <dbReference type="ARBA" id="ARBA00023316"/>
    </source>
</evidence>
<name>A0A1V3FSX1_9BACL</name>
<evidence type="ECO:0000256" key="2">
    <source>
        <dbReference type="ARBA" id="ARBA00004752"/>
    </source>
</evidence>
<evidence type="ECO:0000256" key="9">
    <source>
        <dbReference type="ARBA" id="ARBA00022960"/>
    </source>
</evidence>
<dbReference type="FunFam" id="3.40.710.10:FF:000023">
    <property type="entry name" value="D-alanyl-D-alanine carboxypeptidase DacF"/>
    <property type="match status" value="1"/>
</dbReference>
<dbReference type="InterPro" id="IPR015956">
    <property type="entry name" value="Peniciliin-bd_prot_C_sf"/>
</dbReference>
<feature type="signal peptide" evidence="16">
    <location>
        <begin position="1"/>
        <end position="22"/>
    </location>
</feature>
<dbReference type="SUPFAM" id="SSF69189">
    <property type="entry name" value="Penicillin-binding protein associated domain"/>
    <property type="match status" value="1"/>
</dbReference>
<dbReference type="GO" id="GO:0006508">
    <property type="term" value="P:proteolysis"/>
    <property type="evidence" value="ECO:0007669"/>
    <property type="project" value="UniProtKB-KW"/>
</dbReference>
<feature type="binding site" evidence="14">
    <location>
        <position position="226"/>
    </location>
    <ligand>
        <name>substrate</name>
    </ligand>
</feature>
<dbReference type="PRINTS" id="PR00725">
    <property type="entry name" value="DADACBPTASE1"/>
</dbReference>
<dbReference type="InterPro" id="IPR012907">
    <property type="entry name" value="Peptidase_S11_C"/>
</dbReference>
<dbReference type="SMART" id="SM00936">
    <property type="entry name" value="PBP5_C"/>
    <property type="match status" value="1"/>
</dbReference>
<dbReference type="PANTHER" id="PTHR21581:SF6">
    <property type="entry name" value="TRAFFICKING PROTEIN PARTICLE COMPLEX SUBUNIT 12"/>
    <property type="match status" value="1"/>
</dbReference>
<evidence type="ECO:0000256" key="3">
    <source>
        <dbReference type="ARBA" id="ARBA00007164"/>
    </source>
</evidence>
<dbReference type="PANTHER" id="PTHR21581">
    <property type="entry name" value="D-ALANYL-D-ALANINE CARBOXYPEPTIDASE"/>
    <property type="match status" value="1"/>
</dbReference>
<keyword evidence="5 18" id="KW-0121">Carboxypeptidase</keyword>
<comment type="similarity">
    <text evidence="3 15">Belongs to the peptidase S11 family.</text>
</comment>
<keyword evidence="11" id="KW-0961">Cell wall biogenesis/degradation</keyword>
<evidence type="ECO:0000256" key="14">
    <source>
        <dbReference type="PIRSR" id="PIRSR618044-2"/>
    </source>
</evidence>
<feature type="domain" description="Peptidase S11 D-Ala-D-Ala carboxypeptidase A C-terminal" evidence="17">
    <location>
        <begin position="276"/>
        <end position="367"/>
    </location>
</feature>
<evidence type="ECO:0000256" key="16">
    <source>
        <dbReference type="SAM" id="SignalP"/>
    </source>
</evidence>
<dbReference type="EMBL" id="MQAD01000005">
    <property type="protein sequence ID" value="OOE04807.1"/>
    <property type="molecule type" value="Genomic_DNA"/>
</dbReference>
<dbReference type="InterPro" id="IPR001967">
    <property type="entry name" value="Peptidase_S11_N"/>
</dbReference>
<comment type="caution">
    <text evidence="18">The sequence shown here is derived from an EMBL/GenBank/DDBJ whole genome shotgun (WGS) entry which is preliminary data.</text>
</comment>
<dbReference type="GO" id="GO:0009002">
    <property type="term" value="F:serine-type D-Ala-D-Ala carboxypeptidase activity"/>
    <property type="evidence" value="ECO:0007669"/>
    <property type="project" value="UniProtKB-EC"/>
</dbReference>
<sequence length="385" mass="42781">MKRFFCMFAIAFLFLPSVVVRAEQPKIELAPEARSAILIERDTGAVLYEKNAHEPLPPASMTKIMTMLLIMEAIDQGKLKIDERVRASEYAASMGGSQIFLEPGEEMTVDDLLKGIAIGSGNDASVALAERIAGSEEAFVHMMNEKARQLGLKHTAFENTTGLPAKNHYSTAYDMAVMAKELLKYDLITKYTGTYEDYLRENTDKKFWLVNTNRLVKFYPGVDGLKTGYTSEAKYCLTATAKRGNMRVIAVVFGAPTPKARNAQITKMLDYAFSHYETKPLYKKGETITMLPVSKGKKKSVAVVTSEPISVLLKKGEKSEAVKTTWKLNKKAKAPVKKGDVLGTLVVKKDGAVIAKSPLVAKEQVEEANMWELFKRMFNSFSRTS</sequence>
<dbReference type="EC" id="3.4.16.4" evidence="4"/>
<dbReference type="Proteomes" id="UP000188458">
    <property type="component" value="Unassembled WGS sequence"/>
</dbReference>
<evidence type="ECO:0000256" key="4">
    <source>
        <dbReference type="ARBA" id="ARBA00012448"/>
    </source>
</evidence>
<evidence type="ECO:0000256" key="7">
    <source>
        <dbReference type="ARBA" id="ARBA00022729"/>
    </source>
</evidence>
<dbReference type="GO" id="GO:0009252">
    <property type="term" value="P:peptidoglycan biosynthetic process"/>
    <property type="evidence" value="ECO:0007669"/>
    <property type="project" value="UniProtKB-UniPathway"/>
</dbReference>
<evidence type="ECO:0000256" key="15">
    <source>
        <dbReference type="RuleBase" id="RU004016"/>
    </source>
</evidence>
<dbReference type="AlphaFoldDB" id="A0A1V3FSX1"/>
<dbReference type="Pfam" id="PF00768">
    <property type="entry name" value="Peptidase_S11"/>
    <property type="match status" value="1"/>
</dbReference>
<evidence type="ECO:0000256" key="1">
    <source>
        <dbReference type="ARBA" id="ARBA00003217"/>
    </source>
</evidence>
<dbReference type="RefSeq" id="WP_077428673.1">
    <property type="nucleotide sequence ID" value="NZ_MQAD01000005.1"/>
</dbReference>
<keyword evidence="6" id="KW-0645">Protease</keyword>
<dbReference type="InterPro" id="IPR018044">
    <property type="entry name" value="Peptidase_S11"/>
</dbReference>
<feature type="chain" id="PRO_5038577975" description="serine-type D-Ala-D-Ala carboxypeptidase" evidence="16">
    <location>
        <begin position="23"/>
        <end position="385"/>
    </location>
</feature>
<dbReference type="SUPFAM" id="SSF56601">
    <property type="entry name" value="beta-lactamase/transpeptidase-like"/>
    <property type="match status" value="1"/>
</dbReference>
<dbReference type="GO" id="GO:0071555">
    <property type="term" value="P:cell wall organization"/>
    <property type="evidence" value="ECO:0007669"/>
    <property type="project" value="UniProtKB-KW"/>
</dbReference>
<dbReference type="InterPro" id="IPR037167">
    <property type="entry name" value="Peptidase_S11_C_sf"/>
</dbReference>
<evidence type="ECO:0000256" key="5">
    <source>
        <dbReference type="ARBA" id="ARBA00022645"/>
    </source>
</evidence>
<evidence type="ECO:0000256" key="8">
    <source>
        <dbReference type="ARBA" id="ARBA00022801"/>
    </source>
</evidence>
<evidence type="ECO:0000256" key="13">
    <source>
        <dbReference type="PIRSR" id="PIRSR618044-1"/>
    </source>
</evidence>
<dbReference type="InterPro" id="IPR012338">
    <property type="entry name" value="Beta-lactam/transpept-like"/>
</dbReference>
<keyword evidence="7 16" id="KW-0732">Signal</keyword>
<evidence type="ECO:0000259" key="17">
    <source>
        <dbReference type="SMART" id="SM00936"/>
    </source>
</evidence>
<comment type="function">
    <text evidence="1">Removes C-terminal D-alanyl residues from sugar-peptide cell wall precursors.</text>
</comment>
<keyword evidence="8" id="KW-0378">Hydrolase</keyword>
<feature type="active site" description="Acyl-ester intermediate" evidence="13">
    <location>
        <position position="60"/>
    </location>
</feature>
<evidence type="ECO:0000256" key="10">
    <source>
        <dbReference type="ARBA" id="ARBA00022984"/>
    </source>
</evidence>
<reference evidence="19" key="1">
    <citation type="submission" date="2016-11" db="EMBL/GenBank/DDBJ databases">
        <title>Draft genome sequence of Anoxybacillus sp. strain 103 isolated from the Qarvajar hot spring in Nagorno-Karabach.</title>
        <authorList>
            <person name="Hovhannisyan P."/>
            <person name="Panosyan H."/>
            <person name="Birkeland N.-K."/>
        </authorList>
    </citation>
    <scope>NUCLEOTIDE SEQUENCE [LARGE SCALE GENOMIC DNA]</scope>
    <source>
        <strain evidence="19">103</strain>
    </source>
</reference>
<evidence type="ECO:0000313" key="18">
    <source>
        <dbReference type="EMBL" id="OOE04807.1"/>
    </source>
</evidence>
<dbReference type="Pfam" id="PF07943">
    <property type="entry name" value="PBP5_C"/>
    <property type="match status" value="1"/>
</dbReference>
<keyword evidence="19" id="KW-1185">Reference proteome</keyword>
<feature type="active site" description="Proton acceptor" evidence="13">
    <location>
        <position position="63"/>
    </location>
</feature>